<dbReference type="PANTHER" id="PTHR47505">
    <property type="entry name" value="DNA UTILIZATION PROTEIN YHGH"/>
    <property type="match status" value="1"/>
</dbReference>
<dbReference type="Proteomes" id="UP000007177">
    <property type="component" value="Chromosome"/>
</dbReference>
<comment type="similarity">
    <text evidence="1">Belongs to the ComF/GntX family.</text>
</comment>
<sequence length="139" mass="15402">MGPGLSCCHWIKDIDLIIPVPLHPHRLAERGYNQSEMIAQGIVQWFSQNDRHDYVPVLETEVLRRDRDTPHQIGQGRKERLQNLTGAFKVENIKSIQNKTILLVDDVLTTGATLAESSATLLEAGAKEVYVATVCAVAG</sequence>
<feature type="domain" description="Phosphoribosyltransferase" evidence="2">
    <location>
        <begin position="83"/>
        <end position="136"/>
    </location>
</feature>
<evidence type="ECO:0000313" key="3">
    <source>
        <dbReference type="EMBL" id="AFA49447.1"/>
    </source>
</evidence>
<dbReference type="OrthoDB" id="9779910at2"/>
<evidence type="ECO:0000256" key="1">
    <source>
        <dbReference type="ARBA" id="ARBA00008007"/>
    </source>
</evidence>
<dbReference type="PANTHER" id="PTHR47505:SF1">
    <property type="entry name" value="DNA UTILIZATION PROTEIN YHGH"/>
    <property type="match status" value="1"/>
</dbReference>
<dbReference type="EMBL" id="CP002987">
    <property type="protein sequence ID" value="AFA49447.1"/>
    <property type="molecule type" value="Genomic_DNA"/>
</dbReference>
<evidence type="ECO:0000259" key="2">
    <source>
        <dbReference type="Pfam" id="PF00156"/>
    </source>
</evidence>
<dbReference type="SUPFAM" id="SSF53271">
    <property type="entry name" value="PRTase-like"/>
    <property type="match status" value="1"/>
</dbReference>
<dbReference type="AlphaFoldDB" id="H6LFG0"/>
<protein>
    <recommendedName>
        <fullName evidence="2">Phosphoribosyltransferase domain-containing protein</fullName>
    </recommendedName>
</protein>
<reference evidence="3 4" key="2">
    <citation type="journal article" date="2012" name="PLoS ONE">
        <title>An ancient pathway combining carbon dioxide fixation with the generation and utilization of a sodium ion gradient for ATP synthesis.</title>
        <authorList>
            <person name="Poehlein A."/>
            <person name="Schmidt S."/>
            <person name="Kaster A.K."/>
            <person name="Goenrich M."/>
            <person name="Vollmers J."/>
            <person name="Thurmer A."/>
            <person name="Bertsch J."/>
            <person name="Schuchmann K."/>
            <person name="Voigt B."/>
            <person name="Hecker M."/>
            <person name="Daniel R."/>
            <person name="Thauer R.K."/>
            <person name="Gottschalk G."/>
            <person name="Muller V."/>
        </authorList>
    </citation>
    <scope>NUCLEOTIDE SEQUENCE [LARGE SCALE GENOMIC DNA]</scope>
    <source>
        <strain evidence="4">ATCC 29683 / DSM 1030 / JCM 2381 / KCTC 1655 / WB1</strain>
    </source>
</reference>
<organism evidence="3 4">
    <name type="scientific">Acetobacterium woodii (strain ATCC 29683 / DSM 1030 / JCM 2381 / KCTC 1655 / WB1)</name>
    <dbReference type="NCBI Taxonomy" id="931626"/>
    <lineage>
        <taxon>Bacteria</taxon>
        <taxon>Bacillati</taxon>
        <taxon>Bacillota</taxon>
        <taxon>Clostridia</taxon>
        <taxon>Eubacteriales</taxon>
        <taxon>Eubacteriaceae</taxon>
        <taxon>Acetobacterium</taxon>
    </lineage>
</organism>
<dbReference type="InterPro" id="IPR000836">
    <property type="entry name" value="PRTase_dom"/>
</dbReference>
<dbReference type="CDD" id="cd06223">
    <property type="entry name" value="PRTases_typeI"/>
    <property type="match status" value="1"/>
</dbReference>
<reference evidence="4" key="1">
    <citation type="submission" date="2011-07" db="EMBL/GenBank/DDBJ databases">
        <title>Complete genome sequence of Acetobacterium woodii.</title>
        <authorList>
            <person name="Poehlein A."/>
            <person name="Schmidt S."/>
            <person name="Kaster A.-K."/>
            <person name="Goenrich M."/>
            <person name="Vollmers J."/>
            <person name="Thuermer A."/>
            <person name="Gottschalk G."/>
            <person name="Thauer R.K."/>
            <person name="Daniel R."/>
            <person name="Mueller V."/>
        </authorList>
    </citation>
    <scope>NUCLEOTIDE SEQUENCE [LARGE SCALE GENOMIC DNA]</scope>
    <source>
        <strain evidence="4">ATCC 29683 / DSM 1030 / JCM 2381 / KCTC 1655 / WB1</strain>
    </source>
</reference>
<accession>H6LFG0</accession>
<keyword evidence="4" id="KW-1185">Reference proteome</keyword>
<dbReference type="Gene3D" id="3.40.50.2020">
    <property type="match status" value="1"/>
</dbReference>
<dbReference type="eggNOG" id="COG1040">
    <property type="taxonomic scope" value="Bacteria"/>
</dbReference>
<proteinExistence type="inferred from homology"/>
<dbReference type="InterPro" id="IPR029057">
    <property type="entry name" value="PRTase-like"/>
</dbReference>
<dbReference type="STRING" id="931626.Awo_c26940"/>
<dbReference type="KEGG" id="awo:Awo_c26940"/>
<gene>
    <name evidence="3" type="ordered locus">Awo_c26940</name>
</gene>
<dbReference type="HOGENOM" id="CLU_054549_5_0_9"/>
<dbReference type="Pfam" id="PF00156">
    <property type="entry name" value="Pribosyltran"/>
    <property type="match status" value="1"/>
</dbReference>
<dbReference type="RefSeq" id="WP_014357045.1">
    <property type="nucleotide sequence ID" value="NC_016894.1"/>
</dbReference>
<evidence type="ECO:0000313" key="4">
    <source>
        <dbReference type="Proteomes" id="UP000007177"/>
    </source>
</evidence>
<name>H6LFG0_ACEWD</name>
<dbReference type="InterPro" id="IPR051910">
    <property type="entry name" value="ComF/GntX_DNA_util-trans"/>
</dbReference>